<dbReference type="Gene3D" id="3.30.70.270">
    <property type="match status" value="2"/>
</dbReference>
<dbReference type="FunFam" id="3.30.70.270:FF:000026">
    <property type="entry name" value="Transposon Ty3-G Gag-Pol polyprotein"/>
    <property type="match status" value="1"/>
</dbReference>
<dbReference type="Gene3D" id="2.40.70.10">
    <property type="entry name" value="Acid Proteases"/>
    <property type="match status" value="1"/>
</dbReference>
<dbReference type="InterPro" id="IPR050951">
    <property type="entry name" value="Retrovirus_Pol_polyprotein"/>
</dbReference>
<dbReference type="InterPro" id="IPR041588">
    <property type="entry name" value="Integrase_H2C2"/>
</dbReference>
<feature type="compositionally biased region" description="Basic and acidic residues" evidence="4">
    <location>
        <begin position="1244"/>
        <end position="1256"/>
    </location>
</feature>
<dbReference type="PROSITE" id="PS50994">
    <property type="entry name" value="INTEGRASE"/>
    <property type="match status" value="1"/>
</dbReference>
<dbReference type="Pfam" id="PF00078">
    <property type="entry name" value="RVT_1"/>
    <property type="match status" value="1"/>
</dbReference>
<dbReference type="Pfam" id="PF17921">
    <property type="entry name" value="Integrase_H2C2"/>
    <property type="match status" value="1"/>
</dbReference>
<dbReference type="EMBL" id="OY660864">
    <property type="protein sequence ID" value="CAJ1049307.1"/>
    <property type="molecule type" value="Genomic_DNA"/>
</dbReference>
<evidence type="ECO:0000313" key="7">
    <source>
        <dbReference type="EMBL" id="CAJ1049307.1"/>
    </source>
</evidence>
<accession>A0AAV1EKY1</accession>
<feature type="domain" description="Reverse transcriptase" evidence="5">
    <location>
        <begin position="462"/>
        <end position="637"/>
    </location>
</feature>
<dbReference type="Pfam" id="PF17919">
    <property type="entry name" value="RT_RNaseH_2"/>
    <property type="match status" value="1"/>
</dbReference>
<dbReference type="InterPro" id="IPR001584">
    <property type="entry name" value="Integrase_cat-core"/>
</dbReference>
<name>A0AAV1EKY1_XYRNO</name>
<feature type="domain" description="Integrase catalytic" evidence="6">
    <location>
        <begin position="1003"/>
        <end position="1164"/>
    </location>
</feature>
<sequence>MAQFQPPPNLSLQGNLAENWKCWSQRFELFSVASGVSEKSEKVQCATFLHVAGEEAIKVCNTFVFADAEKDKIAVLKSKFKEYCEPRKNLTYIRHVFFTRAQKQSEPIDSYVTDLKSKAKDCEFGDLHDSLVRDRIVCGITNDQVRGRLLREADLTLEKAVDICRASELTNTQVKALTEEVEMNAVKTVKKKDFRVKANAEQQTEASCNRCGFKHGANACPALGQICKKCQKKNHFAKMCRSQSQSGSWKKQQQYRRRMHAVVQSEEEDDMFIGTLRVEQDKYISIMESAETETEKEKWTESLRINNNVVTFKLDTGADCNAMSIKTFNALEVRGRLNASKSKLVAFFGQKIAPLGKRALTCEHKGQKHRIEFEITQEDVPAILGGDTCVKLGLLKRMHEILKEDDILKDYEDLFDGLGCIPGQHHIQIDHTVTPVVHAPRRVPVAIRDRVVEELHRMVKMGVITRQTEPTDWVNSMVTVVTPKKIRICIDPKDLNEAIKREHYPLLTVEEVVSRMPNAKYFSVLDANKGFWQIRLDEESSKLCTFNTPLGRYRFLRLPFGISSASEVFQRAIAQMIEGLEGVVNIIDDLLVWGDSVAQHDHRLRLLLQRAKENNLKLNRDKCKIRTTEIKYIGHKLSASGLKPDEEKVRAVTELPPPQDKQELMRFNGMIQYLAKFIPNLSEVNAPLRKLLEDDTEWHWEEPQKRSFETLKKLVTSAPTLKFYDVNKPVTLSVDASSEGIGAVLLQEGQPVAYGSRALSDCQRRYAQIEKELFAIVYGCEKFHQYVYGKEIQVESDHKPLESIFKKPLHQAPMRLQRMLLRLQRYSLKVKYRPGKELHIADALSRAYLNEQKEELLEKDLEVNSVTLQLPVSEEKLHKFRSASAEDPEMQLLKNIILRGWPKERSAVPKLIQPYWTFRDEITHADGLMFKAAKLIVPNQMRQEMLNKIHESHLGIVKCKARARDILYWPHMSAQIEELVSQCATCQEHQNSNPREPLISHPVPERPWEKVGTDIFHFKGSDFLLCVDYFSKFPEIVKLKNTTSSSVIVALKSIFSRHGICDHLLSDNGPAYASVEFKDFVNDWEFKHSTSSPGHAQGNGQSERAIQSIKKLLKKAEDSNGDPYISLLEYRNTPLEGVGLSPAQLFMGRRLRGKLPTATSLLTPQGSDQVHSRLKERQECQKFYFDRHTKNLPDLQAGDNVRVQRGEAWQPAVVLQKHEHPRSFVIRTPEGKQYRRNRKHLRKTREETFPETKEQQDIDLNTNSWAKDYGTSFRHATPTRSPETPPPKNEVVSVPLKAAVEHSEPLAYQTRSGRQSKPPIRYGY</sequence>
<dbReference type="PANTHER" id="PTHR37984">
    <property type="entry name" value="PROTEIN CBG26694"/>
    <property type="match status" value="1"/>
</dbReference>
<dbReference type="InterPro" id="IPR043128">
    <property type="entry name" value="Rev_trsase/Diguanyl_cyclase"/>
</dbReference>
<dbReference type="Proteomes" id="UP001178508">
    <property type="component" value="Chromosome 1"/>
</dbReference>
<dbReference type="SUPFAM" id="SSF53098">
    <property type="entry name" value="Ribonuclease H-like"/>
    <property type="match status" value="1"/>
</dbReference>
<evidence type="ECO:0000259" key="5">
    <source>
        <dbReference type="PROSITE" id="PS50878"/>
    </source>
</evidence>
<dbReference type="InterPro" id="IPR021109">
    <property type="entry name" value="Peptidase_aspartic_dom_sf"/>
</dbReference>
<protein>
    <recommendedName>
        <fullName evidence="3">Gypsy retrotransposon integrase-like protein 1</fullName>
        <ecNumber evidence="2">3.1.26.4</ecNumber>
    </recommendedName>
</protein>
<dbReference type="InterPro" id="IPR036397">
    <property type="entry name" value="RNaseH_sf"/>
</dbReference>
<dbReference type="Pfam" id="PF00665">
    <property type="entry name" value="rve"/>
    <property type="match status" value="1"/>
</dbReference>
<reference evidence="7" key="1">
    <citation type="submission" date="2023-08" db="EMBL/GenBank/DDBJ databases">
        <authorList>
            <person name="Alioto T."/>
            <person name="Alioto T."/>
            <person name="Gomez Garrido J."/>
        </authorList>
    </citation>
    <scope>NUCLEOTIDE SEQUENCE</scope>
</reference>
<dbReference type="GO" id="GO:0004523">
    <property type="term" value="F:RNA-DNA hybrid ribonuclease activity"/>
    <property type="evidence" value="ECO:0007669"/>
    <property type="project" value="UniProtKB-EC"/>
</dbReference>
<evidence type="ECO:0000256" key="1">
    <source>
        <dbReference type="ARBA" id="ARBA00010879"/>
    </source>
</evidence>
<organism evidence="7 8">
    <name type="scientific">Xyrichtys novacula</name>
    <name type="common">Pearly razorfish</name>
    <name type="synonym">Hemipteronotus novacula</name>
    <dbReference type="NCBI Taxonomy" id="13765"/>
    <lineage>
        <taxon>Eukaryota</taxon>
        <taxon>Metazoa</taxon>
        <taxon>Chordata</taxon>
        <taxon>Craniata</taxon>
        <taxon>Vertebrata</taxon>
        <taxon>Euteleostomi</taxon>
        <taxon>Actinopterygii</taxon>
        <taxon>Neopterygii</taxon>
        <taxon>Teleostei</taxon>
        <taxon>Neoteleostei</taxon>
        <taxon>Acanthomorphata</taxon>
        <taxon>Eupercaria</taxon>
        <taxon>Labriformes</taxon>
        <taxon>Labridae</taxon>
        <taxon>Xyrichtys</taxon>
    </lineage>
</organism>
<dbReference type="CDD" id="cd05481">
    <property type="entry name" value="retropepsin_like_LTR_1"/>
    <property type="match status" value="1"/>
</dbReference>
<dbReference type="InterPro" id="IPR041577">
    <property type="entry name" value="RT_RNaseH_2"/>
</dbReference>
<evidence type="ECO:0000313" key="8">
    <source>
        <dbReference type="Proteomes" id="UP001178508"/>
    </source>
</evidence>
<dbReference type="Gene3D" id="3.30.420.10">
    <property type="entry name" value="Ribonuclease H-like superfamily/Ribonuclease H"/>
    <property type="match status" value="1"/>
</dbReference>
<dbReference type="FunFam" id="3.10.20.370:FF:000001">
    <property type="entry name" value="Retrovirus-related Pol polyprotein from transposon 17.6-like protein"/>
    <property type="match status" value="1"/>
</dbReference>
<dbReference type="GO" id="GO:0003676">
    <property type="term" value="F:nucleic acid binding"/>
    <property type="evidence" value="ECO:0007669"/>
    <property type="project" value="InterPro"/>
</dbReference>
<gene>
    <name evidence="7" type="ORF">XNOV1_A007415</name>
</gene>
<dbReference type="InterPro" id="IPR000477">
    <property type="entry name" value="RT_dom"/>
</dbReference>
<dbReference type="Gene3D" id="3.10.10.10">
    <property type="entry name" value="HIV Type 1 Reverse Transcriptase, subunit A, domain 1"/>
    <property type="match status" value="1"/>
</dbReference>
<dbReference type="EC" id="3.1.26.4" evidence="2"/>
<dbReference type="InterPro" id="IPR012337">
    <property type="entry name" value="RNaseH-like_sf"/>
</dbReference>
<comment type="similarity">
    <text evidence="1">Belongs to the beta type-B retroviral polymerase family. HERV class-II K(HML-2) pol subfamily.</text>
</comment>
<dbReference type="CDD" id="cd01647">
    <property type="entry name" value="RT_LTR"/>
    <property type="match status" value="1"/>
</dbReference>
<evidence type="ECO:0000256" key="4">
    <source>
        <dbReference type="SAM" id="MobiDB-lite"/>
    </source>
</evidence>
<evidence type="ECO:0000256" key="3">
    <source>
        <dbReference type="ARBA" id="ARBA00039658"/>
    </source>
</evidence>
<dbReference type="CDD" id="cd09274">
    <property type="entry name" value="RNase_HI_RT_Ty3"/>
    <property type="match status" value="1"/>
</dbReference>
<dbReference type="PANTHER" id="PTHR37984:SF8">
    <property type="entry name" value="CCHC-TYPE DOMAIN-CONTAINING PROTEIN"/>
    <property type="match status" value="1"/>
</dbReference>
<evidence type="ECO:0000259" key="6">
    <source>
        <dbReference type="PROSITE" id="PS50994"/>
    </source>
</evidence>
<feature type="region of interest" description="Disordered" evidence="4">
    <location>
        <begin position="1243"/>
        <end position="1324"/>
    </location>
</feature>
<evidence type="ECO:0000256" key="2">
    <source>
        <dbReference type="ARBA" id="ARBA00012180"/>
    </source>
</evidence>
<dbReference type="FunFam" id="1.10.340.70:FF:000003">
    <property type="entry name" value="Protein CBG25708"/>
    <property type="match status" value="1"/>
</dbReference>
<keyword evidence="8" id="KW-1185">Reference proteome</keyword>
<dbReference type="SUPFAM" id="SSF56672">
    <property type="entry name" value="DNA/RNA polymerases"/>
    <property type="match status" value="1"/>
</dbReference>
<dbReference type="InterPro" id="IPR043502">
    <property type="entry name" value="DNA/RNA_pol_sf"/>
</dbReference>
<dbReference type="GO" id="GO:0015074">
    <property type="term" value="P:DNA integration"/>
    <property type="evidence" value="ECO:0007669"/>
    <property type="project" value="InterPro"/>
</dbReference>
<dbReference type="FunFam" id="3.30.420.10:FF:000063">
    <property type="entry name" value="Retrovirus-related Pol polyprotein from transposon 297-like Protein"/>
    <property type="match status" value="1"/>
</dbReference>
<dbReference type="PROSITE" id="PS50878">
    <property type="entry name" value="RT_POL"/>
    <property type="match status" value="1"/>
</dbReference>
<proteinExistence type="inferred from homology"/>
<dbReference type="Gene3D" id="1.10.340.70">
    <property type="match status" value="1"/>
</dbReference>
<dbReference type="SUPFAM" id="SSF50630">
    <property type="entry name" value="Acid proteases"/>
    <property type="match status" value="1"/>
</dbReference>